<keyword evidence="2" id="KW-1185">Reference proteome</keyword>
<name>A0ABD0U1T6_DENTH</name>
<dbReference type="EMBL" id="JANQDX010000018">
    <property type="protein sequence ID" value="KAL0905765.1"/>
    <property type="molecule type" value="Genomic_DNA"/>
</dbReference>
<dbReference type="AlphaFoldDB" id="A0ABD0U1T6"/>
<evidence type="ECO:0000313" key="2">
    <source>
        <dbReference type="Proteomes" id="UP001552299"/>
    </source>
</evidence>
<sequence>MSPRSSNPHITKTFNCPINRLRSRESTLTVHSNHSQFTNDIPQRASPVKDLTSVSISEGHLSRT</sequence>
<proteinExistence type="predicted"/>
<gene>
    <name evidence="1" type="ORF">M5K25_024203</name>
</gene>
<comment type="caution">
    <text evidence="1">The sequence shown here is derived from an EMBL/GenBank/DDBJ whole genome shotgun (WGS) entry which is preliminary data.</text>
</comment>
<protein>
    <submittedName>
        <fullName evidence="1">Uncharacterized protein</fullName>
    </submittedName>
</protein>
<accession>A0ABD0U1T6</accession>
<reference evidence="1 2" key="1">
    <citation type="journal article" date="2024" name="Plant Biotechnol. J.">
        <title>Dendrobium thyrsiflorum genome and its molecular insights into genes involved in important horticultural traits.</title>
        <authorList>
            <person name="Chen B."/>
            <person name="Wang J.Y."/>
            <person name="Zheng P.J."/>
            <person name="Li K.L."/>
            <person name="Liang Y.M."/>
            <person name="Chen X.F."/>
            <person name="Zhang C."/>
            <person name="Zhao X."/>
            <person name="He X."/>
            <person name="Zhang G.Q."/>
            <person name="Liu Z.J."/>
            <person name="Xu Q."/>
        </authorList>
    </citation>
    <scope>NUCLEOTIDE SEQUENCE [LARGE SCALE GENOMIC DNA]</scope>
    <source>
        <strain evidence="1">GZMU011</strain>
    </source>
</reference>
<organism evidence="1 2">
    <name type="scientific">Dendrobium thyrsiflorum</name>
    <name type="common">Pinecone-like raceme dendrobium</name>
    <name type="synonym">Orchid</name>
    <dbReference type="NCBI Taxonomy" id="117978"/>
    <lineage>
        <taxon>Eukaryota</taxon>
        <taxon>Viridiplantae</taxon>
        <taxon>Streptophyta</taxon>
        <taxon>Embryophyta</taxon>
        <taxon>Tracheophyta</taxon>
        <taxon>Spermatophyta</taxon>
        <taxon>Magnoliopsida</taxon>
        <taxon>Liliopsida</taxon>
        <taxon>Asparagales</taxon>
        <taxon>Orchidaceae</taxon>
        <taxon>Epidendroideae</taxon>
        <taxon>Malaxideae</taxon>
        <taxon>Dendrobiinae</taxon>
        <taxon>Dendrobium</taxon>
    </lineage>
</organism>
<dbReference type="Proteomes" id="UP001552299">
    <property type="component" value="Unassembled WGS sequence"/>
</dbReference>
<evidence type="ECO:0000313" key="1">
    <source>
        <dbReference type="EMBL" id="KAL0905765.1"/>
    </source>
</evidence>